<dbReference type="CDD" id="cd15482">
    <property type="entry name" value="Sialidase_non-viral"/>
    <property type="match status" value="1"/>
</dbReference>
<feature type="region of interest" description="Disordered" evidence="1">
    <location>
        <begin position="23"/>
        <end position="48"/>
    </location>
</feature>
<gene>
    <name evidence="2" type="ORF">LMG27198_07500</name>
</gene>
<dbReference type="EMBL" id="BSEC01000001">
    <property type="protein sequence ID" value="GLI91758.1"/>
    <property type="molecule type" value="Genomic_DNA"/>
</dbReference>
<accession>A0A9W6GRS9</accession>
<evidence type="ECO:0000313" key="3">
    <source>
        <dbReference type="Proteomes" id="UP001144323"/>
    </source>
</evidence>
<reference evidence="2" key="1">
    <citation type="journal article" date="2023" name="Int. J. Syst. Evol. Microbiol.">
        <title>Methylocystis iwaonis sp. nov., a type II methane-oxidizing bacterium from surface soil of a rice paddy field in Japan, and emended description of the genus Methylocystis (ex Whittenbury et al. 1970) Bowman et al. 1993.</title>
        <authorList>
            <person name="Kaise H."/>
            <person name="Sawadogo J.B."/>
            <person name="Alam M.S."/>
            <person name="Ueno C."/>
            <person name="Dianou D."/>
            <person name="Shinjo R."/>
            <person name="Asakawa S."/>
        </authorList>
    </citation>
    <scope>NUCLEOTIDE SEQUENCE</scope>
    <source>
        <strain evidence="2">LMG27198</strain>
    </source>
</reference>
<protein>
    <recommendedName>
        <fullName evidence="4">Sialidase domain-containing protein</fullName>
    </recommendedName>
</protein>
<dbReference type="InterPro" id="IPR036278">
    <property type="entry name" value="Sialidase_sf"/>
</dbReference>
<dbReference type="SUPFAM" id="SSF50939">
    <property type="entry name" value="Sialidases"/>
    <property type="match status" value="1"/>
</dbReference>
<feature type="compositionally biased region" description="Basic and acidic residues" evidence="1">
    <location>
        <begin position="26"/>
        <end position="46"/>
    </location>
</feature>
<evidence type="ECO:0008006" key="4">
    <source>
        <dbReference type="Google" id="ProtNLM"/>
    </source>
</evidence>
<comment type="caution">
    <text evidence="2">The sequence shown here is derived from an EMBL/GenBank/DDBJ whole genome shotgun (WGS) entry which is preliminary data.</text>
</comment>
<keyword evidence="3" id="KW-1185">Reference proteome</keyword>
<dbReference type="AlphaFoldDB" id="A0A9W6GRS9"/>
<feature type="region of interest" description="Disordered" evidence="1">
    <location>
        <begin position="138"/>
        <end position="162"/>
    </location>
</feature>
<name>A0A9W6GRS9_9HYPH</name>
<proteinExistence type="predicted"/>
<sequence length="432" mass="44898">MCAAALIAAPALAEEAGSAASAGADHAAHGDGADHAAHGGGGDHSRHVMRLPNGVVSLDVVAEGAKLHLLTGRHNEKGTTVWHQISTDEGKNWSTEVEVQGPPGAGATVTRGSDARLAAVGGKLVAMWMSHVEGAQHGGAGPMVSARSEDSGKSWTPLPGPADWPKGPHSFFTLTSDGKTLHAAWLDSRDGPPPAPGAQGLRYAFSGDAGSTWSKNETLDVASCACCWTTSKADASGNLYVLYRDKQPSDMAIGVVDAKSRQWTRLASVGAFGWDFPGCPHIGGGLAIKGGKKPEIHAVVGTRKKENAGFYHLKSDDGGHSWSAPVRLGDDSATHGDIALGRDGRLAVVWDMVDPEANDGTLAIYAATSTDDGASWTAAKRLSQLKITASHPRVVATKSGFLALWTEQPGANEQRLATRSIGKNLELGQAER</sequence>
<dbReference type="Gene3D" id="2.120.10.10">
    <property type="match status" value="2"/>
</dbReference>
<evidence type="ECO:0000313" key="2">
    <source>
        <dbReference type="EMBL" id="GLI91758.1"/>
    </source>
</evidence>
<organism evidence="2 3">
    <name type="scientific">Methylocystis echinoides</name>
    <dbReference type="NCBI Taxonomy" id="29468"/>
    <lineage>
        <taxon>Bacteria</taxon>
        <taxon>Pseudomonadati</taxon>
        <taxon>Pseudomonadota</taxon>
        <taxon>Alphaproteobacteria</taxon>
        <taxon>Hyphomicrobiales</taxon>
        <taxon>Methylocystaceae</taxon>
        <taxon>Methylocystis</taxon>
    </lineage>
</organism>
<dbReference type="Proteomes" id="UP001144323">
    <property type="component" value="Unassembled WGS sequence"/>
</dbReference>
<dbReference type="RefSeq" id="WP_281800562.1">
    <property type="nucleotide sequence ID" value="NZ_BSEC01000001.1"/>
</dbReference>
<evidence type="ECO:0000256" key="1">
    <source>
        <dbReference type="SAM" id="MobiDB-lite"/>
    </source>
</evidence>